<dbReference type="OrthoDB" id="9809557at2"/>
<dbReference type="NCBIfam" id="TIGR02937">
    <property type="entry name" value="sigma70-ECF"/>
    <property type="match status" value="1"/>
</dbReference>
<dbReference type="Pfam" id="PF04542">
    <property type="entry name" value="Sigma70_r2"/>
    <property type="match status" value="1"/>
</dbReference>
<protein>
    <submittedName>
        <fullName evidence="6">RNA polymerase sigma factor RpoS</fullName>
    </submittedName>
</protein>
<dbReference type="CDD" id="cd06171">
    <property type="entry name" value="Sigma70_r4"/>
    <property type="match status" value="1"/>
</dbReference>
<gene>
    <name evidence="6" type="ORF">DKW60_16350</name>
</gene>
<dbReference type="InterPro" id="IPR007627">
    <property type="entry name" value="RNA_pol_sigma70_r2"/>
</dbReference>
<dbReference type="RefSeq" id="WP_109838735.1">
    <property type="nucleotide sequence ID" value="NZ_QGKM01000052.1"/>
</dbReference>
<dbReference type="PANTHER" id="PTHR30603:SF67">
    <property type="entry name" value="RNA POLYMERASE SIGMA FACTOR RPOS"/>
    <property type="match status" value="1"/>
</dbReference>
<dbReference type="Proteomes" id="UP000245539">
    <property type="component" value="Unassembled WGS sequence"/>
</dbReference>
<dbReference type="InterPro" id="IPR013325">
    <property type="entry name" value="RNA_pol_sigma_r2"/>
</dbReference>
<dbReference type="InterPro" id="IPR007630">
    <property type="entry name" value="RNA_pol_sigma70_r4"/>
</dbReference>
<dbReference type="Gene3D" id="1.10.601.10">
    <property type="entry name" value="RNA Polymerase Primary Sigma Factor"/>
    <property type="match status" value="1"/>
</dbReference>
<keyword evidence="1" id="KW-0805">Transcription regulation</keyword>
<keyword evidence="3" id="KW-0238">DNA-binding</keyword>
<proteinExistence type="predicted"/>
<evidence type="ECO:0000313" key="6">
    <source>
        <dbReference type="EMBL" id="PWQ94973.1"/>
    </source>
</evidence>
<dbReference type="PANTHER" id="PTHR30603">
    <property type="entry name" value="RNA POLYMERASE SIGMA FACTOR RPO"/>
    <property type="match status" value="1"/>
</dbReference>
<evidence type="ECO:0000256" key="4">
    <source>
        <dbReference type="ARBA" id="ARBA00023163"/>
    </source>
</evidence>
<dbReference type="Pfam" id="PF00140">
    <property type="entry name" value="Sigma70_r1_2"/>
    <property type="match status" value="1"/>
</dbReference>
<dbReference type="PROSITE" id="PS00715">
    <property type="entry name" value="SIGMA70_1"/>
    <property type="match status" value="1"/>
</dbReference>
<dbReference type="PRINTS" id="PR00046">
    <property type="entry name" value="SIGMA70FCT"/>
</dbReference>
<dbReference type="SUPFAM" id="SSF88659">
    <property type="entry name" value="Sigma3 and sigma4 domains of RNA polymerase sigma factors"/>
    <property type="match status" value="2"/>
</dbReference>
<dbReference type="Gene3D" id="1.10.10.10">
    <property type="entry name" value="Winged helix-like DNA-binding domain superfamily/Winged helix DNA-binding domain"/>
    <property type="match status" value="2"/>
</dbReference>
<organism evidence="6 7">
    <name type="scientific">Leucothrix pacifica</name>
    <dbReference type="NCBI Taxonomy" id="1247513"/>
    <lineage>
        <taxon>Bacteria</taxon>
        <taxon>Pseudomonadati</taxon>
        <taxon>Pseudomonadota</taxon>
        <taxon>Gammaproteobacteria</taxon>
        <taxon>Thiotrichales</taxon>
        <taxon>Thiotrichaceae</taxon>
        <taxon>Leucothrix</taxon>
    </lineage>
</organism>
<evidence type="ECO:0000256" key="1">
    <source>
        <dbReference type="ARBA" id="ARBA00023015"/>
    </source>
</evidence>
<reference evidence="6 7" key="1">
    <citation type="submission" date="2018-05" db="EMBL/GenBank/DDBJ databases">
        <title>Leucothrix arctica sp. nov., isolated from Arctic seawater.</title>
        <authorList>
            <person name="Choi A."/>
            <person name="Baek K."/>
        </authorList>
    </citation>
    <scope>NUCLEOTIDE SEQUENCE [LARGE SCALE GENOMIC DNA]</scope>
    <source>
        <strain evidence="6 7">JCM 18388</strain>
    </source>
</reference>
<keyword evidence="7" id="KW-1185">Reference proteome</keyword>
<dbReference type="InterPro" id="IPR009042">
    <property type="entry name" value="RNA_pol_sigma70_r1_2"/>
</dbReference>
<dbReference type="GO" id="GO:0003677">
    <property type="term" value="F:DNA binding"/>
    <property type="evidence" value="ECO:0007669"/>
    <property type="project" value="UniProtKB-KW"/>
</dbReference>
<feature type="domain" description="RNA polymerase sigma-70" evidence="5">
    <location>
        <begin position="96"/>
        <end position="109"/>
    </location>
</feature>
<evidence type="ECO:0000313" key="7">
    <source>
        <dbReference type="Proteomes" id="UP000245539"/>
    </source>
</evidence>
<dbReference type="InterPro" id="IPR014284">
    <property type="entry name" value="RNA_pol_sigma-70_dom"/>
</dbReference>
<dbReference type="Pfam" id="PF04539">
    <property type="entry name" value="Sigma70_r3"/>
    <property type="match status" value="1"/>
</dbReference>
<dbReference type="InterPro" id="IPR013324">
    <property type="entry name" value="RNA_pol_sigma_r3/r4-like"/>
</dbReference>
<dbReference type="InterPro" id="IPR050239">
    <property type="entry name" value="Sigma-70_RNA_pol_init_factors"/>
</dbReference>
<evidence type="ECO:0000259" key="5">
    <source>
        <dbReference type="PROSITE" id="PS00715"/>
    </source>
</evidence>
<comment type="caution">
    <text evidence="6">The sequence shown here is derived from an EMBL/GenBank/DDBJ whole genome shotgun (WGS) entry which is preliminary data.</text>
</comment>
<dbReference type="SUPFAM" id="SSF88946">
    <property type="entry name" value="Sigma2 domain of RNA polymerase sigma factors"/>
    <property type="match status" value="1"/>
</dbReference>
<name>A0A317CCA3_9GAMM</name>
<sequence>MSGVNGKTPSAESATRFRSGLGKQFVSGGKRQQDAVNLYLRDIEKNPLLSAAEEVFYGRLVKKGDQSARKKMITCNLRLVVKISRRYLGRGLGLLDLIEEGNLGLIHAVEKFDPEKGFRFSTYATWWIRQNIERGLMNHSRTIRLPIHINKALNGCLKKRAQLGQKLGSEPSLHQLAREMGKSENEVQHLLRHTEHTTSLDFTVGEGNDTSIMDFVSADTVKQPDEEVISGDISNAVEAWLGQLDAKQQAVIVRRFGLHGHDITTLERVGEELEITRERVRQIQLDALKRLRRILEMEGGSRELYLQSS</sequence>
<keyword evidence="4" id="KW-0804">Transcription</keyword>
<dbReference type="GO" id="GO:0016987">
    <property type="term" value="F:sigma factor activity"/>
    <property type="evidence" value="ECO:0007669"/>
    <property type="project" value="UniProtKB-KW"/>
</dbReference>
<dbReference type="EMBL" id="QGKM01000052">
    <property type="protein sequence ID" value="PWQ94973.1"/>
    <property type="molecule type" value="Genomic_DNA"/>
</dbReference>
<dbReference type="AlphaFoldDB" id="A0A317CCA3"/>
<evidence type="ECO:0000256" key="2">
    <source>
        <dbReference type="ARBA" id="ARBA00023082"/>
    </source>
</evidence>
<dbReference type="GO" id="GO:0006352">
    <property type="term" value="P:DNA-templated transcription initiation"/>
    <property type="evidence" value="ECO:0007669"/>
    <property type="project" value="InterPro"/>
</dbReference>
<dbReference type="FunFam" id="1.10.601.10:FF:000001">
    <property type="entry name" value="RNA polymerase sigma factor SigA"/>
    <property type="match status" value="1"/>
</dbReference>
<dbReference type="InterPro" id="IPR036388">
    <property type="entry name" value="WH-like_DNA-bd_sf"/>
</dbReference>
<evidence type="ECO:0000256" key="3">
    <source>
        <dbReference type="ARBA" id="ARBA00023125"/>
    </source>
</evidence>
<dbReference type="InterPro" id="IPR007624">
    <property type="entry name" value="RNA_pol_sigma70_r3"/>
</dbReference>
<dbReference type="Pfam" id="PF04545">
    <property type="entry name" value="Sigma70_r4"/>
    <property type="match status" value="1"/>
</dbReference>
<dbReference type="InterPro" id="IPR000943">
    <property type="entry name" value="RNA_pol_sigma70"/>
</dbReference>
<accession>A0A317CCA3</accession>
<keyword evidence="2" id="KW-0731">Sigma factor</keyword>